<name>A0A1L6RAH1_9LACO</name>
<dbReference type="GO" id="GO:0008658">
    <property type="term" value="F:penicillin binding"/>
    <property type="evidence" value="ECO:0007669"/>
    <property type="project" value="InterPro"/>
</dbReference>
<sequence length="730" mass="80554">MKDYIKGLKNWFHQKMMPVTNWLRKFFGPLIRFHQRFFQPFYAWLRKTFGPFWHRFQINRWLIALFLSLILVISVLGTFEAKTTDVSDLKKRLQSTTEIYDVSGNKAGSLSGQKGTYVKFSEISPHAVNAVIATEDRNFYKEHGFSVRGMTRGVLTTIWYRIRGSNVSVGGSTLTQQLVKNAFLSQDQTVIRKARELFLSVQVEKEYSKHEILAMYLNNAYFGHGVWGIQDAAKKYFGVSAADLSVSESAMLIGMLQSPNGYDPLTYEDAAKQRRDQVIQNMVSTKYLTQAQADYNAKFALGATDHEVDNSNYNYPYYFDSVINEAMNKYDLKEQDILNNGYKIYTTLDQQDQTNLQNDYDDETLNPIGDGSQAASVVMDAKTGGVRAVVGGRGEHVFRGFNRATQSHRSPGSTIKPIADYAPSLSRGFSYDSDLKNSKMSFGTNGYSPSNYGDYTSEKIPMYQALENSYNIPAVWLLDQIGVNAGYNAATKAGLPLAKSDKNLSLAIGGMKKGVTPLELTQAYTSFANGGQMSDSHFITKIVDTSGKTIAQAKEKHTRLWSKRVANEMTSMMMGVYTHGTGTAADPSGYDVAGKTGTTEVSGTNSTSDNATDSWAIAYTPDVVVTTWTGYDETDADHTISAYLSQTSGPLMKTALEQVLPNTKQTNFGVKSVRAKMSATKNGASNKKNGISNNISGIGDDIKNGASSAWSNVKGGAQKAWSGIQSLLPQ</sequence>
<dbReference type="PANTHER" id="PTHR32282:SF32">
    <property type="entry name" value="PENICILLIN-BINDING PROTEIN 2A"/>
    <property type="match status" value="1"/>
</dbReference>
<dbReference type="EMBL" id="CP014332">
    <property type="protein sequence ID" value="APS41534.1"/>
    <property type="molecule type" value="Genomic_DNA"/>
</dbReference>
<protein>
    <submittedName>
        <fullName evidence="21">Multimodular transpeptidase-transglycosylase</fullName>
    </submittedName>
</protein>
<keyword evidence="7" id="KW-0808">Transferase</keyword>
<accession>A0A1L6RAH1</accession>
<keyword evidence="13 18" id="KW-0472">Membrane</keyword>
<dbReference type="PANTHER" id="PTHR32282">
    <property type="entry name" value="BINDING PROTEIN TRANSPEPTIDASE, PUTATIVE-RELATED"/>
    <property type="match status" value="1"/>
</dbReference>
<keyword evidence="22" id="KW-1185">Reference proteome</keyword>
<dbReference type="InterPro" id="IPR036950">
    <property type="entry name" value="PBP_transglycosylase"/>
</dbReference>
<keyword evidence="10" id="KW-0133">Cell shape</keyword>
<evidence type="ECO:0000256" key="6">
    <source>
        <dbReference type="ARBA" id="ARBA00022676"/>
    </source>
</evidence>
<keyword evidence="5" id="KW-0645">Protease</keyword>
<comment type="catalytic activity">
    <reaction evidence="16">
        <text>Preferential cleavage: (Ac)2-L-Lys-D-Ala-|-D-Ala. Also transpeptidation of peptidyl-alanyl moieties that are N-acyl substituents of D-alanine.</text>
        <dbReference type="EC" id="3.4.16.4"/>
    </reaction>
</comment>
<keyword evidence="11" id="KW-0573">Peptidoglycan synthesis</keyword>
<keyword evidence="12 18" id="KW-1133">Transmembrane helix</keyword>
<dbReference type="SUPFAM" id="SSF56601">
    <property type="entry name" value="beta-lactamase/transpeptidase-like"/>
    <property type="match status" value="1"/>
</dbReference>
<dbReference type="KEGG" id="wjo:FOL01_0675"/>
<feature type="transmembrane region" description="Helical" evidence="18">
    <location>
        <begin position="61"/>
        <end position="79"/>
    </location>
</feature>
<evidence type="ECO:0000313" key="22">
    <source>
        <dbReference type="Proteomes" id="UP000185473"/>
    </source>
</evidence>
<evidence type="ECO:0000256" key="10">
    <source>
        <dbReference type="ARBA" id="ARBA00022960"/>
    </source>
</evidence>
<evidence type="ECO:0000256" key="7">
    <source>
        <dbReference type="ARBA" id="ARBA00022679"/>
    </source>
</evidence>
<dbReference type="GO" id="GO:0030288">
    <property type="term" value="C:outer membrane-bounded periplasmic space"/>
    <property type="evidence" value="ECO:0007669"/>
    <property type="project" value="TreeGrafter"/>
</dbReference>
<dbReference type="RefSeq" id="WP_156834985.1">
    <property type="nucleotide sequence ID" value="NZ_CP014332.1"/>
</dbReference>
<dbReference type="InterPro" id="IPR050396">
    <property type="entry name" value="Glycosyltr_51/Transpeptidase"/>
</dbReference>
<dbReference type="Gene3D" id="6.20.370.110">
    <property type="match status" value="1"/>
</dbReference>
<dbReference type="Gene3D" id="1.10.3810.10">
    <property type="entry name" value="Biosynthetic peptidoglycan transglycosylase-like"/>
    <property type="match status" value="1"/>
</dbReference>
<keyword evidence="14" id="KW-0511">Multifunctional enzyme</keyword>
<dbReference type="InterPro" id="IPR012338">
    <property type="entry name" value="Beta-lactam/transpept-like"/>
</dbReference>
<dbReference type="GO" id="GO:0008955">
    <property type="term" value="F:peptidoglycan glycosyltransferase activity"/>
    <property type="evidence" value="ECO:0007669"/>
    <property type="project" value="UniProtKB-EC"/>
</dbReference>
<comment type="catalytic activity">
    <reaction evidence="17">
        <text>[GlcNAc-(1-&gt;4)-Mur2Ac(oyl-L-Ala-gamma-D-Glu-L-Lys-D-Ala-D-Ala)](n)-di-trans,octa-cis-undecaprenyl diphosphate + beta-D-GlcNAc-(1-&gt;4)-Mur2Ac(oyl-L-Ala-gamma-D-Glu-L-Lys-D-Ala-D-Ala)-di-trans,octa-cis-undecaprenyl diphosphate = [GlcNAc-(1-&gt;4)-Mur2Ac(oyl-L-Ala-gamma-D-Glu-L-Lys-D-Ala-D-Ala)](n+1)-di-trans,octa-cis-undecaprenyl diphosphate + di-trans,octa-cis-undecaprenyl diphosphate + H(+)</text>
        <dbReference type="Rhea" id="RHEA:23708"/>
        <dbReference type="Rhea" id="RHEA-COMP:9602"/>
        <dbReference type="Rhea" id="RHEA-COMP:9603"/>
        <dbReference type="ChEBI" id="CHEBI:15378"/>
        <dbReference type="ChEBI" id="CHEBI:58405"/>
        <dbReference type="ChEBI" id="CHEBI:60033"/>
        <dbReference type="ChEBI" id="CHEBI:78435"/>
        <dbReference type="EC" id="2.4.99.28"/>
    </reaction>
</comment>
<evidence type="ECO:0000259" key="19">
    <source>
        <dbReference type="Pfam" id="PF00905"/>
    </source>
</evidence>
<dbReference type="GO" id="GO:0008360">
    <property type="term" value="P:regulation of cell shape"/>
    <property type="evidence" value="ECO:0007669"/>
    <property type="project" value="UniProtKB-KW"/>
</dbReference>
<evidence type="ECO:0000256" key="15">
    <source>
        <dbReference type="ARBA" id="ARBA00023316"/>
    </source>
</evidence>
<dbReference type="GO" id="GO:0009252">
    <property type="term" value="P:peptidoglycan biosynthetic process"/>
    <property type="evidence" value="ECO:0007669"/>
    <property type="project" value="UniProtKB-KW"/>
</dbReference>
<proteinExistence type="inferred from homology"/>
<feature type="domain" description="Penicillin-binding protein transpeptidase" evidence="19">
    <location>
        <begin position="376"/>
        <end position="656"/>
    </location>
</feature>
<keyword evidence="8 18" id="KW-0812">Transmembrane</keyword>
<keyword evidence="3" id="KW-1003">Cell membrane</keyword>
<evidence type="ECO:0000256" key="11">
    <source>
        <dbReference type="ARBA" id="ARBA00022984"/>
    </source>
</evidence>
<dbReference type="GO" id="GO:0006508">
    <property type="term" value="P:proteolysis"/>
    <property type="evidence" value="ECO:0007669"/>
    <property type="project" value="UniProtKB-KW"/>
</dbReference>
<evidence type="ECO:0000259" key="20">
    <source>
        <dbReference type="Pfam" id="PF00912"/>
    </source>
</evidence>
<dbReference type="InterPro" id="IPR001460">
    <property type="entry name" value="PCN-bd_Tpept"/>
</dbReference>
<dbReference type="AlphaFoldDB" id="A0A1L6RAH1"/>
<keyword evidence="4" id="KW-0121">Carboxypeptidase</keyword>
<evidence type="ECO:0000256" key="1">
    <source>
        <dbReference type="ARBA" id="ARBA00007090"/>
    </source>
</evidence>
<dbReference type="InterPro" id="IPR001264">
    <property type="entry name" value="Glyco_trans_51"/>
</dbReference>
<evidence type="ECO:0000256" key="5">
    <source>
        <dbReference type="ARBA" id="ARBA00022670"/>
    </source>
</evidence>
<evidence type="ECO:0000313" key="21">
    <source>
        <dbReference type="EMBL" id="APS41534.1"/>
    </source>
</evidence>
<dbReference type="NCBIfam" id="TIGR02074">
    <property type="entry name" value="PBP_1a_fam"/>
    <property type="match status" value="1"/>
</dbReference>
<evidence type="ECO:0000256" key="18">
    <source>
        <dbReference type="SAM" id="Phobius"/>
    </source>
</evidence>
<dbReference type="OrthoDB" id="9766909at2"/>
<dbReference type="Pfam" id="PF00905">
    <property type="entry name" value="Transpeptidase"/>
    <property type="match status" value="1"/>
</dbReference>
<evidence type="ECO:0000256" key="2">
    <source>
        <dbReference type="ARBA" id="ARBA00007739"/>
    </source>
</evidence>
<evidence type="ECO:0000256" key="17">
    <source>
        <dbReference type="ARBA" id="ARBA00049902"/>
    </source>
</evidence>
<gene>
    <name evidence="21" type="ORF">FOL01_0675</name>
</gene>
<dbReference type="GO" id="GO:0071555">
    <property type="term" value="P:cell wall organization"/>
    <property type="evidence" value="ECO:0007669"/>
    <property type="project" value="UniProtKB-KW"/>
</dbReference>
<evidence type="ECO:0000256" key="3">
    <source>
        <dbReference type="ARBA" id="ARBA00022475"/>
    </source>
</evidence>
<keyword evidence="9" id="KW-0378">Hydrolase</keyword>
<dbReference type="STRING" id="1631871.FOL01_0675"/>
<evidence type="ECO:0000256" key="14">
    <source>
        <dbReference type="ARBA" id="ARBA00023268"/>
    </source>
</evidence>
<dbReference type="Gene3D" id="3.40.710.10">
    <property type="entry name" value="DD-peptidase/beta-lactamase superfamily"/>
    <property type="match status" value="1"/>
</dbReference>
<keyword evidence="6" id="KW-0328">Glycosyltransferase</keyword>
<evidence type="ECO:0000256" key="8">
    <source>
        <dbReference type="ARBA" id="ARBA00022692"/>
    </source>
</evidence>
<comment type="similarity">
    <text evidence="2">In the N-terminal section; belongs to the glycosyltransferase 51 family.</text>
</comment>
<organism evidence="21 22">
    <name type="scientific">Weissella jogaejeotgali</name>
    <dbReference type="NCBI Taxonomy" id="1631871"/>
    <lineage>
        <taxon>Bacteria</taxon>
        <taxon>Bacillati</taxon>
        <taxon>Bacillota</taxon>
        <taxon>Bacilli</taxon>
        <taxon>Lactobacillales</taxon>
        <taxon>Lactobacillaceae</taxon>
        <taxon>Weissella</taxon>
    </lineage>
</organism>
<comment type="similarity">
    <text evidence="1">In the C-terminal section; belongs to the transpeptidase family.</text>
</comment>
<dbReference type="FunFam" id="1.10.3810.10:FF:000001">
    <property type="entry name" value="Penicillin-binding protein 1A"/>
    <property type="match status" value="1"/>
</dbReference>
<dbReference type="InterPro" id="IPR023346">
    <property type="entry name" value="Lysozyme-like_dom_sf"/>
</dbReference>
<dbReference type="Pfam" id="PF00912">
    <property type="entry name" value="Transgly"/>
    <property type="match status" value="1"/>
</dbReference>
<evidence type="ECO:0000256" key="12">
    <source>
        <dbReference type="ARBA" id="ARBA00022989"/>
    </source>
</evidence>
<evidence type="ECO:0000256" key="9">
    <source>
        <dbReference type="ARBA" id="ARBA00022801"/>
    </source>
</evidence>
<dbReference type="SUPFAM" id="SSF53955">
    <property type="entry name" value="Lysozyme-like"/>
    <property type="match status" value="1"/>
</dbReference>
<evidence type="ECO:0000256" key="16">
    <source>
        <dbReference type="ARBA" id="ARBA00034000"/>
    </source>
</evidence>
<evidence type="ECO:0000256" key="4">
    <source>
        <dbReference type="ARBA" id="ARBA00022645"/>
    </source>
</evidence>
<reference evidence="21 22" key="1">
    <citation type="submission" date="2016-02" db="EMBL/GenBank/DDBJ databases">
        <title>Complete Genome Sequence of Weissella jogaejeotgali FOL01.</title>
        <authorList>
            <person name="Lee J.-H."/>
            <person name="Ku H.-J."/>
        </authorList>
    </citation>
    <scope>NUCLEOTIDE SEQUENCE [LARGE SCALE GENOMIC DNA]</scope>
    <source>
        <strain evidence="21 22">FOL01</strain>
    </source>
</reference>
<evidence type="ECO:0000256" key="13">
    <source>
        <dbReference type="ARBA" id="ARBA00023136"/>
    </source>
</evidence>
<dbReference type="GO" id="GO:0009002">
    <property type="term" value="F:serine-type D-Ala-D-Ala carboxypeptidase activity"/>
    <property type="evidence" value="ECO:0007669"/>
    <property type="project" value="UniProtKB-EC"/>
</dbReference>
<feature type="domain" description="Glycosyl transferase family 51" evidence="20">
    <location>
        <begin position="108"/>
        <end position="282"/>
    </location>
</feature>
<keyword evidence="15" id="KW-0961">Cell wall biogenesis/degradation</keyword>
<dbReference type="Proteomes" id="UP000185473">
    <property type="component" value="Chromosome"/>
</dbReference>